<evidence type="ECO:0000313" key="4">
    <source>
        <dbReference type="Proteomes" id="UP001324993"/>
    </source>
</evidence>
<feature type="transmembrane region" description="Helical" evidence="2">
    <location>
        <begin position="15"/>
        <end position="42"/>
    </location>
</feature>
<proteinExistence type="predicted"/>
<keyword evidence="2" id="KW-0472">Membrane</keyword>
<keyword evidence="2" id="KW-1133">Transmembrane helix</keyword>
<dbReference type="RefSeq" id="WP_319831583.1">
    <property type="nucleotide sequence ID" value="NZ_CP138858.1"/>
</dbReference>
<sequence>MKTHSPTSSENATSAFTLLEVILAVTIAGALLAAAATLLVSVTDVWMERQDRHFFEDHVDGVAEFLQATLTAAGAEITLSSESDDADAPNNSNDSDTPNNSDDSDAPNDPSTPTNPSDTETDTESEENSGGGLLNVAEDPIDWAQPPGFADYQDPLLHFYLKDTPPLLIQTDNAPIVGIEAYLHFKQDEGLSLLWYSPLQEESEDLNDLRRTALSDLITKLEYVYWDESFEKWETETEPQEGEDGEEFTLPRFIKLTFEYEGETKVRTLTIPVPSRSVFLF</sequence>
<dbReference type="EMBL" id="CP138858">
    <property type="protein sequence ID" value="WPJ94667.1"/>
    <property type="molecule type" value="Genomic_DNA"/>
</dbReference>
<evidence type="ECO:0000313" key="3">
    <source>
        <dbReference type="EMBL" id="WPJ94667.1"/>
    </source>
</evidence>
<evidence type="ECO:0008006" key="5">
    <source>
        <dbReference type="Google" id="ProtNLM"/>
    </source>
</evidence>
<organism evidence="3 4">
    <name type="scientific">Coraliomargarita algicola</name>
    <dbReference type="NCBI Taxonomy" id="3092156"/>
    <lineage>
        <taxon>Bacteria</taxon>
        <taxon>Pseudomonadati</taxon>
        <taxon>Verrucomicrobiota</taxon>
        <taxon>Opitutia</taxon>
        <taxon>Puniceicoccales</taxon>
        <taxon>Coraliomargaritaceae</taxon>
        <taxon>Coraliomargarita</taxon>
    </lineage>
</organism>
<feature type="compositionally biased region" description="Low complexity" evidence="1">
    <location>
        <begin position="88"/>
        <end position="118"/>
    </location>
</feature>
<reference evidence="3 4" key="1">
    <citation type="submission" date="2023-11" db="EMBL/GenBank/DDBJ databases">
        <title>Coraliomargarita sp. nov., isolated from marine algae.</title>
        <authorList>
            <person name="Lee J.K."/>
            <person name="Baek J.H."/>
            <person name="Kim J.M."/>
            <person name="Choi D.G."/>
            <person name="Jeon C.O."/>
        </authorList>
    </citation>
    <scope>NUCLEOTIDE SEQUENCE [LARGE SCALE GENOMIC DNA]</scope>
    <source>
        <strain evidence="3 4">J2-16</strain>
    </source>
</reference>
<name>A0ABZ0RF81_9BACT</name>
<accession>A0ABZ0RF81</accession>
<evidence type="ECO:0000256" key="2">
    <source>
        <dbReference type="SAM" id="Phobius"/>
    </source>
</evidence>
<protein>
    <recommendedName>
        <fullName evidence="5">Prepilin-type N-terminal cleavage/methylation domain-containing protein</fullName>
    </recommendedName>
</protein>
<keyword evidence="2" id="KW-0812">Transmembrane</keyword>
<dbReference type="Proteomes" id="UP001324993">
    <property type="component" value="Chromosome"/>
</dbReference>
<gene>
    <name evidence="3" type="ORF">SH580_14630</name>
</gene>
<evidence type="ECO:0000256" key="1">
    <source>
        <dbReference type="SAM" id="MobiDB-lite"/>
    </source>
</evidence>
<feature type="region of interest" description="Disordered" evidence="1">
    <location>
        <begin position="80"/>
        <end position="147"/>
    </location>
</feature>
<keyword evidence="4" id="KW-1185">Reference proteome</keyword>